<protein>
    <recommendedName>
        <fullName evidence="3">Fibronectin type-III domain-containing protein</fullName>
    </recommendedName>
</protein>
<organism evidence="1 2">
    <name type="scientific">Cymbomonas tetramitiformis</name>
    <dbReference type="NCBI Taxonomy" id="36881"/>
    <lineage>
        <taxon>Eukaryota</taxon>
        <taxon>Viridiplantae</taxon>
        <taxon>Chlorophyta</taxon>
        <taxon>Pyramimonadophyceae</taxon>
        <taxon>Pyramimonadales</taxon>
        <taxon>Pyramimonadaceae</taxon>
        <taxon>Cymbomonas</taxon>
    </lineage>
</organism>
<evidence type="ECO:0008006" key="3">
    <source>
        <dbReference type="Google" id="ProtNLM"/>
    </source>
</evidence>
<dbReference type="Proteomes" id="UP001190700">
    <property type="component" value="Unassembled WGS sequence"/>
</dbReference>
<dbReference type="SUPFAM" id="SSF49265">
    <property type="entry name" value="Fibronectin type III"/>
    <property type="match status" value="1"/>
</dbReference>
<dbReference type="AlphaFoldDB" id="A0AAE0G6L4"/>
<comment type="caution">
    <text evidence="1">The sequence shown here is derived from an EMBL/GenBank/DDBJ whole genome shotgun (WGS) entry which is preliminary data.</text>
</comment>
<dbReference type="Gene3D" id="2.60.40.10">
    <property type="entry name" value="Immunoglobulins"/>
    <property type="match status" value="1"/>
</dbReference>
<evidence type="ECO:0000313" key="1">
    <source>
        <dbReference type="EMBL" id="KAK3272499.1"/>
    </source>
</evidence>
<gene>
    <name evidence="1" type="ORF">CYMTET_19209</name>
</gene>
<dbReference type="InterPro" id="IPR013783">
    <property type="entry name" value="Ig-like_fold"/>
</dbReference>
<evidence type="ECO:0000313" key="2">
    <source>
        <dbReference type="Proteomes" id="UP001190700"/>
    </source>
</evidence>
<dbReference type="InterPro" id="IPR036116">
    <property type="entry name" value="FN3_sf"/>
</dbReference>
<sequence>MGVLVRNVFMITHAIGLVNGDFGQLAGMMEVMQGLLPSGASPSPSSSNTIAYEGIEGVGLPTPRNVVAVASDQAVCLQWDPPPEFARSLGGSGTLLQAYPDGGRIASFSISAQPVLRPGDSAARSNLDLSFAVNAQDAPSETTVTGLTNGYTYRFTVAAEVHPLHRVKS</sequence>
<keyword evidence="2" id="KW-1185">Reference proteome</keyword>
<proteinExistence type="predicted"/>
<dbReference type="EMBL" id="LGRX02008935">
    <property type="protein sequence ID" value="KAK3272499.1"/>
    <property type="molecule type" value="Genomic_DNA"/>
</dbReference>
<accession>A0AAE0G6L4</accession>
<reference evidence="1 2" key="1">
    <citation type="journal article" date="2015" name="Genome Biol. Evol.">
        <title>Comparative Genomics of a Bacterivorous Green Alga Reveals Evolutionary Causalities and Consequences of Phago-Mixotrophic Mode of Nutrition.</title>
        <authorList>
            <person name="Burns J.A."/>
            <person name="Paasch A."/>
            <person name="Narechania A."/>
            <person name="Kim E."/>
        </authorList>
    </citation>
    <scope>NUCLEOTIDE SEQUENCE [LARGE SCALE GENOMIC DNA]</scope>
    <source>
        <strain evidence="1 2">PLY_AMNH</strain>
    </source>
</reference>
<name>A0AAE0G6L4_9CHLO</name>